<dbReference type="Pfam" id="PF21820">
    <property type="entry name" value="DUF6886"/>
    <property type="match status" value="1"/>
</dbReference>
<dbReference type="Proteomes" id="UP000321362">
    <property type="component" value="Chromosome"/>
</dbReference>
<protein>
    <submittedName>
        <fullName evidence="1">Uncharacterized protein</fullName>
    </submittedName>
</protein>
<accession>A0A5B8W9A5</accession>
<organism evidence="1 2">
    <name type="scientific">Mucilaginibacter ginsenosidivorax</name>
    <dbReference type="NCBI Taxonomy" id="862126"/>
    <lineage>
        <taxon>Bacteria</taxon>
        <taxon>Pseudomonadati</taxon>
        <taxon>Bacteroidota</taxon>
        <taxon>Sphingobacteriia</taxon>
        <taxon>Sphingobacteriales</taxon>
        <taxon>Sphingobacteriaceae</taxon>
        <taxon>Mucilaginibacter</taxon>
    </lineage>
</organism>
<dbReference type="InterPro" id="IPR049253">
    <property type="entry name" value="DUF6886"/>
</dbReference>
<proteinExistence type="predicted"/>
<gene>
    <name evidence="1" type="ORF">FSB76_27680</name>
</gene>
<evidence type="ECO:0000313" key="1">
    <source>
        <dbReference type="EMBL" id="QEC79545.1"/>
    </source>
</evidence>
<dbReference type="OrthoDB" id="156685at2"/>
<dbReference type="AlphaFoldDB" id="A0A5B8W9A5"/>
<evidence type="ECO:0000313" key="2">
    <source>
        <dbReference type="Proteomes" id="UP000321362"/>
    </source>
</evidence>
<dbReference type="KEGG" id="mgk:FSB76_27680"/>
<keyword evidence="2" id="KW-1185">Reference proteome</keyword>
<dbReference type="EMBL" id="CP042437">
    <property type="protein sequence ID" value="QEC79545.1"/>
    <property type="molecule type" value="Genomic_DNA"/>
</dbReference>
<name>A0A5B8W9A5_9SPHI</name>
<dbReference type="RefSeq" id="WP_147059251.1">
    <property type="nucleotide sequence ID" value="NZ_CP042437.1"/>
</dbReference>
<reference evidence="1 2" key="1">
    <citation type="journal article" date="2013" name="J. Microbiol.">
        <title>Mucilaginibacter ginsenosidivorax sp. nov., with ginsenoside converting activity isolated from sediment.</title>
        <authorList>
            <person name="Kim J.K."/>
            <person name="Choi T.E."/>
            <person name="Liu Q.M."/>
            <person name="Park H.Y."/>
            <person name="Yi T.H."/>
            <person name="Yoon M.H."/>
            <person name="Kim S.C."/>
            <person name="Im W.T."/>
        </authorList>
    </citation>
    <scope>NUCLEOTIDE SEQUENCE [LARGE SCALE GENOMIC DNA]</scope>
    <source>
        <strain evidence="1 2">KHI28</strain>
    </source>
</reference>
<sequence>MLNYHPQLNKQSGLFHVSEQPGIQLFEPRPSPSYFSEIKGDVVFAIDASLLHNYLLPRNCPRVTFYLNAETLWADKERFMGSTTANHVVVVESGWYQRILEATLYCYQLPADGFTLLDACAGYYICYQPVVPTSVTPVNDIIGELLWRNVELRFTPSIIQLANDVSQSSLNFSNIRMRNAK</sequence>